<dbReference type="AlphaFoldDB" id="A0A8K1GYS9"/>
<comment type="caution">
    <text evidence="1">The sequence shown here is derived from an EMBL/GenBank/DDBJ whole genome shotgun (WGS) entry which is preliminary data.</text>
</comment>
<organism evidence="1 2">
    <name type="scientific">Zosterops borbonicus</name>
    <dbReference type="NCBI Taxonomy" id="364589"/>
    <lineage>
        <taxon>Eukaryota</taxon>
        <taxon>Metazoa</taxon>
        <taxon>Chordata</taxon>
        <taxon>Craniata</taxon>
        <taxon>Vertebrata</taxon>
        <taxon>Euteleostomi</taxon>
        <taxon>Archelosauria</taxon>
        <taxon>Archosauria</taxon>
        <taxon>Dinosauria</taxon>
        <taxon>Saurischia</taxon>
        <taxon>Theropoda</taxon>
        <taxon>Coelurosauria</taxon>
        <taxon>Aves</taxon>
        <taxon>Neognathae</taxon>
        <taxon>Neoaves</taxon>
        <taxon>Telluraves</taxon>
        <taxon>Australaves</taxon>
        <taxon>Passeriformes</taxon>
        <taxon>Sylvioidea</taxon>
        <taxon>Zosteropidae</taxon>
        <taxon>Zosterops</taxon>
    </lineage>
</organism>
<keyword evidence="2" id="KW-1185">Reference proteome</keyword>
<protein>
    <submittedName>
        <fullName evidence="1">Uncharacterized protein</fullName>
    </submittedName>
</protein>
<evidence type="ECO:0000313" key="1">
    <source>
        <dbReference type="EMBL" id="TRZ26351.1"/>
    </source>
</evidence>
<evidence type="ECO:0000313" key="2">
    <source>
        <dbReference type="Proteomes" id="UP000796761"/>
    </source>
</evidence>
<dbReference type="Proteomes" id="UP000796761">
    <property type="component" value="Unassembled WGS sequence"/>
</dbReference>
<accession>A0A8K1GYS9</accession>
<dbReference type="EMBL" id="SWJQ01000014">
    <property type="protein sequence ID" value="TRZ26351.1"/>
    <property type="molecule type" value="Genomic_DNA"/>
</dbReference>
<proteinExistence type="predicted"/>
<sequence>MVNSWSIDLEPLKNILGHDLFQTTAPEMQSICTQVCGSAAVISVGPRDTKTVLQQRDITHVGRVAMLPYRYDSSAIAELSHQYGPVVRYLQFLNHSCTESSTKHATATADTPASGAGCWRDIVQQLK</sequence>
<reference evidence="1" key="1">
    <citation type="submission" date="2019-04" db="EMBL/GenBank/DDBJ databases">
        <title>Genome assembly of Zosterops borbonicus 15179.</title>
        <authorList>
            <person name="Leroy T."/>
            <person name="Anselmetti Y."/>
            <person name="Tilak M.-K."/>
            <person name="Nabholz B."/>
        </authorList>
    </citation>
    <scope>NUCLEOTIDE SEQUENCE</scope>
    <source>
        <strain evidence="1">HGM_15179</strain>
        <tissue evidence="1">Muscle</tissue>
    </source>
</reference>
<name>A0A8K1GYS9_9PASS</name>
<gene>
    <name evidence="1" type="ORF">HGM15179_000705</name>
</gene>